<keyword evidence="1" id="KW-1133">Transmembrane helix</keyword>
<evidence type="ECO:0000313" key="2">
    <source>
        <dbReference type="EMBL" id="MFC6903654.1"/>
    </source>
</evidence>
<keyword evidence="3" id="KW-1185">Reference proteome</keyword>
<comment type="caution">
    <text evidence="2">The sequence shown here is derived from an EMBL/GenBank/DDBJ whole genome shotgun (WGS) entry which is preliminary data.</text>
</comment>
<sequence>MLASFLLLTAAFHTLLAAGVLLHARRQGRPAGKWIALTLAFGLGGVAGYLLAD</sequence>
<evidence type="ECO:0000256" key="1">
    <source>
        <dbReference type="SAM" id="Phobius"/>
    </source>
</evidence>
<dbReference type="Proteomes" id="UP001596312">
    <property type="component" value="Unassembled WGS sequence"/>
</dbReference>
<evidence type="ECO:0000313" key="3">
    <source>
        <dbReference type="Proteomes" id="UP001596312"/>
    </source>
</evidence>
<keyword evidence="1" id="KW-0472">Membrane</keyword>
<gene>
    <name evidence="2" type="ORF">ACFQGH_00415</name>
</gene>
<organism evidence="2 3">
    <name type="scientific">Halalkalicoccus tibetensis</name>
    <dbReference type="NCBI Taxonomy" id="175632"/>
    <lineage>
        <taxon>Archaea</taxon>
        <taxon>Methanobacteriati</taxon>
        <taxon>Methanobacteriota</taxon>
        <taxon>Stenosarchaea group</taxon>
        <taxon>Halobacteria</taxon>
        <taxon>Halobacteriales</taxon>
        <taxon>Halococcaceae</taxon>
        <taxon>Halalkalicoccus</taxon>
    </lineage>
</organism>
<proteinExistence type="predicted"/>
<dbReference type="EMBL" id="JBHSXQ010000001">
    <property type="protein sequence ID" value="MFC6903654.1"/>
    <property type="molecule type" value="Genomic_DNA"/>
</dbReference>
<dbReference type="AlphaFoldDB" id="A0ABD5V0H1"/>
<evidence type="ECO:0008006" key="4">
    <source>
        <dbReference type="Google" id="ProtNLM"/>
    </source>
</evidence>
<protein>
    <recommendedName>
        <fullName evidence="4">PEP-CTERM protein-sorting domain-containing protein</fullName>
    </recommendedName>
</protein>
<name>A0ABD5V0H1_9EURY</name>
<keyword evidence="1" id="KW-0812">Transmembrane</keyword>
<feature type="transmembrane region" description="Helical" evidence="1">
    <location>
        <begin position="33"/>
        <end position="52"/>
    </location>
</feature>
<dbReference type="RefSeq" id="WP_340602145.1">
    <property type="nucleotide sequence ID" value="NZ_JBBMXV010000001.1"/>
</dbReference>
<accession>A0ABD5V0H1</accession>
<reference evidence="2 3" key="1">
    <citation type="journal article" date="2019" name="Int. J. Syst. Evol. Microbiol.">
        <title>The Global Catalogue of Microorganisms (GCM) 10K type strain sequencing project: providing services to taxonomists for standard genome sequencing and annotation.</title>
        <authorList>
            <consortium name="The Broad Institute Genomics Platform"/>
            <consortium name="The Broad Institute Genome Sequencing Center for Infectious Disease"/>
            <person name="Wu L."/>
            <person name="Ma J."/>
        </authorList>
    </citation>
    <scope>NUCLEOTIDE SEQUENCE [LARGE SCALE GENOMIC DNA]</scope>
    <source>
        <strain evidence="2 3">CGMCC 1.3240</strain>
    </source>
</reference>